<dbReference type="PRINTS" id="PR00502">
    <property type="entry name" value="NUDIXFAMILY"/>
</dbReference>
<dbReference type="PANTHER" id="PTHR43736:SF1">
    <property type="entry name" value="DIHYDRONEOPTERIN TRIPHOSPHATE DIPHOSPHATASE"/>
    <property type="match status" value="1"/>
</dbReference>
<dbReference type="EMBL" id="JBHTAX010000001">
    <property type="protein sequence ID" value="MFC7191092.1"/>
    <property type="molecule type" value="Genomic_DNA"/>
</dbReference>
<evidence type="ECO:0000313" key="3">
    <source>
        <dbReference type="EMBL" id="MFC7191092.1"/>
    </source>
</evidence>
<dbReference type="Gene3D" id="3.90.79.10">
    <property type="entry name" value="Nucleoside Triphosphate Pyrophosphohydrolase"/>
    <property type="match status" value="1"/>
</dbReference>
<reference evidence="3 4" key="1">
    <citation type="journal article" date="2019" name="Int. J. Syst. Evol. Microbiol.">
        <title>The Global Catalogue of Microorganisms (GCM) 10K type strain sequencing project: providing services to taxonomists for standard genome sequencing and annotation.</title>
        <authorList>
            <consortium name="The Broad Institute Genomics Platform"/>
            <consortium name="The Broad Institute Genome Sequencing Center for Infectious Disease"/>
            <person name="Wu L."/>
            <person name="Ma J."/>
        </authorList>
    </citation>
    <scope>NUCLEOTIDE SEQUENCE [LARGE SCALE GENOMIC DNA]</scope>
    <source>
        <strain evidence="3 4">RDMS1</strain>
    </source>
</reference>
<protein>
    <submittedName>
        <fullName evidence="3">NUDIX domain-containing protein</fullName>
    </submittedName>
</protein>
<name>A0ABD5YQD0_9EURY</name>
<sequence length="140" mass="15270">MGKNACPTCTVHIFHVPCPCAGVAVRKEATVLLIQRASPPYQGTWALPGGVIEYGESPDEAATRELREESNLTVSPTDLTLTSTRGWNDEVDDPYDVSTVRVCFGVSRVQTTGEPKAGADVQAVRFWSPKKSKRSYNRVS</sequence>
<dbReference type="Proteomes" id="UP001596417">
    <property type="component" value="Unassembled WGS sequence"/>
</dbReference>
<proteinExistence type="predicted"/>
<dbReference type="GO" id="GO:0016787">
    <property type="term" value="F:hydrolase activity"/>
    <property type="evidence" value="ECO:0007669"/>
    <property type="project" value="UniProtKB-KW"/>
</dbReference>
<organism evidence="3 4">
    <name type="scientific">Halocatena marina</name>
    <dbReference type="NCBI Taxonomy" id="2934937"/>
    <lineage>
        <taxon>Archaea</taxon>
        <taxon>Methanobacteriati</taxon>
        <taxon>Methanobacteriota</taxon>
        <taxon>Stenosarchaea group</taxon>
        <taxon>Halobacteria</taxon>
        <taxon>Halobacteriales</taxon>
        <taxon>Natronomonadaceae</taxon>
        <taxon>Halocatena</taxon>
    </lineage>
</organism>
<comment type="caution">
    <text evidence="3">The sequence shown here is derived from an EMBL/GenBank/DDBJ whole genome shotgun (WGS) entry which is preliminary data.</text>
</comment>
<evidence type="ECO:0000313" key="4">
    <source>
        <dbReference type="Proteomes" id="UP001596417"/>
    </source>
</evidence>
<feature type="domain" description="Nudix hydrolase" evidence="2">
    <location>
        <begin position="16"/>
        <end position="140"/>
    </location>
</feature>
<dbReference type="InterPro" id="IPR000086">
    <property type="entry name" value="NUDIX_hydrolase_dom"/>
</dbReference>
<evidence type="ECO:0000256" key="1">
    <source>
        <dbReference type="ARBA" id="ARBA00022801"/>
    </source>
</evidence>
<keyword evidence="1" id="KW-0378">Hydrolase</keyword>
<accession>A0ABD5YQD0</accession>
<dbReference type="InterPro" id="IPR020476">
    <property type="entry name" value="Nudix_hydrolase"/>
</dbReference>
<dbReference type="InterPro" id="IPR020084">
    <property type="entry name" value="NUDIX_hydrolase_CS"/>
</dbReference>
<evidence type="ECO:0000259" key="2">
    <source>
        <dbReference type="PROSITE" id="PS51462"/>
    </source>
</evidence>
<dbReference type="InterPro" id="IPR015797">
    <property type="entry name" value="NUDIX_hydrolase-like_dom_sf"/>
</dbReference>
<dbReference type="SUPFAM" id="SSF55811">
    <property type="entry name" value="Nudix"/>
    <property type="match status" value="1"/>
</dbReference>
<dbReference type="PROSITE" id="PS51462">
    <property type="entry name" value="NUDIX"/>
    <property type="match status" value="1"/>
</dbReference>
<dbReference type="PROSITE" id="PS00893">
    <property type="entry name" value="NUDIX_BOX"/>
    <property type="match status" value="1"/>
</dbReference>
<dbReference type="Pfam" id="PF00293">
    <property type="entry name" value="NUDIX"/>
    <property type="match status" value="1"/>
</dbReference>
<dbReference type="AlphaFoldDB" id="A0ABD5YQD0"/>
<keyword evidence="4" id="KW-1185">Reference proteome</keyword>
<gene>
    <name evidence="3" type="ORF">ACFQL7_15560</name>
</gene>
<dbReference type="PANTHER" id="PTHR43736">
    <property type="entry name" value="ADP-RIBOSE PYROPHOSPHATASE"/>
    <property type="match status" value="1"/>
</dbReference>
<dbReference type="RefSeq" id="WP_390205994.1">
    <property type="nucleotide sequence ID" value="NZ_JBHTAX010000001.1"/>
</dbReference>